<dbReference type="PANTHER" id="PTHR33755:SF7">
    <property type="entry name" value="TOXIN MODULE OF TOXIN-ANTITOXIN SYSTEM RELE_STBE FAMILY"/>
    <property type="match status" value="1"/>
</dbReference>
<dbReference type="EMBL" id="AEIG01000028">
    <property type="protein sequence ID" value="EGG29871.1"/>
    <property type="molecule type" value="Genomic_DNA"/>
</dbReference>
<keyword evidence="4" id="KW-1185">Reference proteome</keyword>
<dbReference type="Gene3D" id="3.30.2310.20">
    <property type="entry name" value="RelE-like"/>
    <property type="match status" value="1"/>
</dbReference>
<name>F3L1C3_9GAMM</name>
<reference evidence="3 4" key="1">
    <citation type="journal article" date="2011" name="J. Bacteriol.">
        <title>Genome sequence of strain IMCC3088, a proteorhodopsin-containing marine bacterium belonging to the OM60/NOR5 clade.</title>
        <authorList>
            <person name="Jang Y."/>
            <person name="Oh H.M."/>
            <person name="Kang I."/>
            <person name="Lee K."/>
            <person name="Yang S.J."/>
            <person name="Cho J.C."/>
        </authorList>
    </citation>
    <scope>NUCLEOTIDE SEQUENCE [LARGE SCALE GENOMIC DNA]</scope>
    <source>
        <strain evidence="3 4">IMCC3088</strain>
    </source>
</reference>
<dbReference type="eggNOG" id="COG3668">
    <property type="taxonomic scope" value="Bacteria"/>
</dbReference>
<keyword evidence="2" id="KW-1277">Toxin-antitoxin system</keyword>
<dbReference type="InterPro" id="IPR035093">
    <property type="entry name" value="RelE/ParE_toxin_dom_sf"/>
</dbReference>
<protein>
    <submittedName>
        <fullName evidence="3">Plasmid stabilization system</fullName>
    </submittedName>
</protein>
<accession>F3L1C3</accession>
<dbReference type="PANTHER" id="PTHR33755">
    <property type="entry name" value="TOXIN PARE1-RELATED"/>
    <property type="match status" value="1"/>
</dbReference>
<sequence>MSATIIWLPEAAQDLQRLRDFIRSENPLAAKRAAERIIDGVSLLQISPEAGMPVENLTAYRDLVLPFGSGEYIIRYRLETSTHVIIVRVRHSREIRF</sequence>
<dbReference type="STRING" id="2518989.IMCC3088_1217"/>
<dbReference type="OrthoDB" id="121597at2"/>
<dbReference type="AlphaFoldDB" id="F3L1C3"/>
<dbReference type="Pfam" id="PF05016">
    <property type="entry name" value="ParE_toxin"/>
    <property type="match status" value="1"/>
</dbReference>
<comment type="similarity">
    <text evidence="1">Belongs to the RelE toxin family.</text>
</comment>
<proteinExistence type="inferred from homology"/>
<organism evidence="3 4">
    <name type="scientific">Aequoribacter fuscus</name>
    <dbReference type="NCBI Taxonomy" id="2518989"/>
    <lineage>
        <taxon>Bacteria</taxon>
        <taxon>Pseudomonadati</taxon>
        <taxon>Pseudomonadota</taxon>
        <taxon>Gammaproteobacteria</taxon>
        <taxon>Cellvibrionales</taxon>
        <taxon>Halieaceae</taxon>
        <taxon>Aequoribacter</taxon>
    </lineage>
</organism>
<dbReference type="InterPro" id="IPR051803">
    <property type="entry name" value="TA_system_RelE-like_toxin"/>
</dbReference>
<evidence type="ECO:0000256" key="1">
    <source>
        <dbReference type="ARBA" id="ARBA00006226"/>
    </source>
</evidence>
<dbReference type="RefSeq" id="WP_009575513.1">
    <property type="nucleotide sequence ID" value="NZ_AEIG01000028.1"/>
</dbReference>
<dbReference type="InterPro" id="IPR007712">
    <property type="entry name" value="RelE/ParE_toxin"/>
</dbReference>
<evidence type="ECO:0000313" key="4">
    <source>
        <dbReference type="Proteomes" id="UP000005615"/>
    </source>
</evidence>
<gene>
    <name evidence="3" type="ORF">IMCC3088_1217</name>
</gene>
<evidence type="ECO:0000256" key="2">
    <source>
        <dbReference type="ARBA" id="ARBA00022649"/>
    </source>
</evidence>
<evidence type="ECO:0000313" key="3">
    <source>
        <dbReference type="EMBL" id="EGG29871.1"/>
    </source>
</evidence>
<dbReference type="Proteomes" id="UP000005615">
    <property type="component" value="Unassembled WGS sequence"/>
</dbReference>
<comment type="caution">
    <text evidence="3">The sequence shown here is derived from an EMBL/GenBank/DDBJ whole genome shotgun (WGS) entry which is preliminary data.</text>
</comment>